<dbReference type="Pfam" id="PF01694">
    <property type="entry name" value="Rhomboid"/>
    <property type="match status" value="1"/>
</dbReference>
<comment type="subcellular location">
    <subcellularLocation>
        <location evidence="1">Membrane</location>
        <topology evidence="1">Multi-pass membrane protein</topology>
    </subcellularLocation>
</comment>
<feature type="transmembrane region" description="Helical" evidence="6">
    <location>
        <begin position="64"/>
        <end position="95"/>
    </location>
</feature>
<feature type="transmembrane region" description="Helical" evidence="6">
    <location>
        <begin position="102"/>
        <end position="121"/>
    </location>
</feature>
<evidence type="ECO:0000256" key="6">
    <source>
        <dbReference type="SAM" id="Phobius"/>
    </source>
</evidence>
<proteinExistence type="predicted"/>
<evidence type="ECO:0000256" key="2">
    <source>
        <dbReference type="ARBA" id="ARBA00022692"/>
    </source>
</evidence>
<dbReference type="PANTHER" id="PTHR43066:SF5">
    <property type="entry name" value="RHOMBOID-LIKE PROTEIN 11, CHLOROPLASTIC-RELATED"/>
    <property type="match status" value="1"/>
</dbReference>
<feature type="transmembrane region" description="Helical" evidence="6">
    <location>
        <begin position="24"/>
        <end position="44"/>
    </location>
</feature>
<accession>A0A418Q4J0</accession>
<dbReference type="Gene3D" id="1.20.1540.10">
    <property type="entry name" value="Rhomboid-like"/>
    <property type="match status" value="1"/>
</dbReference>
<sequence length="221" mass="22997">MFSGRGSGGSRGAQRSRGGERGRFGQALATTVTFLAILWIVQAINALSGYRLTAFGIRPREVDGLIGIVTAPFIHGSWSHLIANSTLAAVLLFMLALSGRRVVWLSSIVIVLIAGVGTWLTGQPYSVHIGASGLIFGWLTFLMTRGLFTKRFVQLLVGVVLLLAYGGVLWGVLPGTPGVSWQGHMFGAIGGVVAAWLLGRSGSKPAAGSVGPAGPRLGAGM</sequence>
<keyword evidence="2 6" id="KW-0812">Transmembrane</keyword>
<evidence type="ECO:0000313" key="9">
    <source>
        <dbReference type="Proteomes" id="UP000285278"/>
    </source>
</evidence>
<feature type="transmembrane region" description="Helical" evidence="6">
    <location>
        <begin position="179"/>
        <end position="199"/>
    </location>
</feature>
<evidence type="ECO:0000256" key="1">
    <source>
        <dbReference type="ARBA" id="ARBA00004141"/>
    </source>
</evidence>
<dbReference type="InterPro" id="IPR035952">
    <property type="entry name" value="Rhomboid-like_sf"/>
</dbReference>
<dbReference type="InterPro" id="IPR022764">
    <property type="entry name" value="Peptidase_S54_rhomboid_dom"/>
</dbReference>
<dbReference type="GO" id="GO:0016020">
    <property type="term" value="C:membrane"/>
    <property type="evidence" value="ECO:0007669"/>
    <property type="project" value="UniProtKB-SubCell"/>
</dbReference>
<dbReference type="GO" id="GO:0004252">
    <property type="term" value="F:serine-type endopeptidase activity"/>
    <property type="evidence" value="ECO:0007669"/>
    <property type="project" value="InterPro"/>
</dbReference>
<feature type="transmembrane region" description="Helical" evidence="6">
    <location>
        <begin position="127"/>
        <end position="148"/>
    </location>
</feature>
<dbReference type="STRING" id="1451189.CFAL_03020"/>
<dbReference type="PANTHER" id="PTHR43066">
    <property type="entry name" value="RHOMBOID-RELATED PROTEIN"/>
    <property type="match status" value="1"/>
</dbReference>
<name>A0A418Q4J0_9CORY</name>
<keyword evidence="9" id="KW-1185">Reference proteome</keyword>
<dbReference type="OrthoDB" id="465874at2"/>
<dbReference type="SUPFAM" id="SSF144091">
    <property type="entry name" value="Rhomboid-like"/>
    <property type="match status" value="1"/>
</dbReference>
<evidence type="ECO:0000313" key="8">
    <source>
        <dbReference type="EMBL" id="RIX33232.1"/>
    </source>
</evidence>
<dbReference type="AlphaFoldDB" id="A0A418Q4J0"/>
<keyword evidence="4 6" id="KW-0472">Membrane</keyword>
<evidence type="ECO:0000256" key="5">
    <source>
        <dbReference type="SAM" id="MobiDB-lite"/>
    </source>
</evidence>
<dbReference type="EMBL" id="QXJK01000020">
    <property type="protein sequence ID" value="RIX33232.1"/>
    <property type="molecule type" value="Genomic_DNA"/>
</dbReference>
<dbReference type="GO" id="GO:0006508">
    <property type="term" value="P:proteolysis"/>
    <property type="evidence" value="ECO:0007669"/>
    <property type="project" value="UniProtKB-KW"/>
</dbReference>
<organism evidence="8 9">
    <name type="scientific">Corynebacterium falsenii</name>
    <dbReference type="NCBI Taxonomy" id="108486"/>
    <lineage>
        <taxon>Bacteria</taxon>
        <taxon>Bacillati</taxon>
        <taxon>Actinomycetota</taxon>
        <taxon>Actinomycetes</taxon>
        <taxon>Mycobacteriales</taxon>
        <taxon>Corynebacteriaceae</taxon>
        <taxon>Corynebacterium</taxon>
    </lineage>
</organism>
<protein>
    <submittedName>
        <fullName evidence="8">Rhomboid family intramembrane serine protease</fullName>
    </submittedName>
</protein>
<feature type="compositionally biased region" description="Gly residues" evidence="5">
    <location>
        <begin position="1"/>
        <end position="11"/>
    </location>
</feature>
<evidence type="ECO:0000256" key="4">
    <source>
        <dbReference type="ARBA" id="ARBA00023136"/>
    </source>
</evidence>
<feature type="domain" description="Peptidase S54 rhomboid" evidence="7">
    <location>
        <begin position="66"/>
        <end position="200"/>
    </location>
</feature>
<comment type="caution">
    <text evidence="8">The sequence shown here is derived from an EMBL/GenBank/DDBJ whole genome shotgun (WGS) entry which is preliminary data.</text>
</comment>
<gene>
    <name evidence="8" type="ORF">D3M95_10955</name>
</gene>
<feature type="region of interest" description="Disordered" evidence="5">
    <location>
        <begin position="1"/>
        <end position="20"/>
    </location>
</feature>
<reference evidence="8 9" key="1">
    <citation type="submission" date="2018-09" db="EMBL/GenBank/DDBJ databases">
        <title>Optimization and identification of Corynebacterium falsenii FN1-14 from fish paste.</title>
        <authorList>
            <person name="Daroonpunt R."/>
            <person name="Tanasupawat S."/>
        </authorList>
    </citation>
    <scope>NUCLEOTIDE SEQUENCE [LARGE SCALE GENOMIC DNA]</scope>
    <source>
        <strain evidence="8 9">FN1-14</strain>
    </source>
</reference>
<feature type="transmembrane region" description="Helical" evidence="6">
    <location>
        <begin position="155"/>
        <end position="173"/>
    </location>
</feature>
<evidence type="ECO:0000256" key="3">
    <source>
        <dbReference type="ARBA" id="ARBA00022989"/>
    </source>
</evidence>
<keyword evidence="8" id="KW-0378">Hydrolase</keyword>
<dbReference type="Proteomes" id="UP000285278">
    <property type="component" value="Unassembled WGS sequence"/>
</dbReference>
<keyword evidence="8" id="KW-0645">Protease</keyword>
<keyword evidence="3 6" id="KW-1133">Transmembrane helix</keyword>
<evidence type="ECO:0000259" key="7">
    <source>
        <dbReference type="Pfam" id="PF01694"/>
    </source>
</evidence>